<keyword evidence="9" id="KW-1185">Reference proteome</keyword>
<dbReference type="GO" id="GO:0030488">
    <property type="term" value="P:tRNA methylation"/>
    <property type="evidence" value="ECO:0007669"/>
    <property type="project" value="InterPro"/>
</dbReference>
<name>A0A8J4YIA2_CHIOP</name>
<sequence>MCGPGAKRGVPQNLPSVSWEVLHLWEARNGQFTLNLDGALSCPFGSSFRMEKISNKLFSVVKIESPVISLDIVKEGGVDNRDLQDDGRSQKLTPDEISKLKNKGLTGKEKIFALTRCRNFCVTPTLQGGGDFGVFESGSQGLVTAALLQRMGTAGRLGKCIVVDTLMREAVDLMNFTEEELQVLSFINVTKLPEARLREAPATNAGEPMEVKGKLPGRAHSKVSK</sequence>
<keyword evidence="5" id="KW-0539">Nucleus</keyword>
<keyword evidence="4" id="KW-0819">tRNA processing</keyword>
<accession>A0A8J4YIA2</accession>
<evidence type="ECO:0000256" key="5">
    <source>
        <dbReference type="ARBA" id="ARBA00023242"/>
    </source>
</evidence>
<protein>
    <recommendedName>
        <fullName evidence="3">tRNA (adenine(58)-N(1))-methyltransferase non-catalytic subunit TRM6</fullName>
    </recommendedName>
    <alternativeName>
        <fullName evidence="6">tRNA(m1A58)-methyltransferase subunit TRM6</fullName>
    </alternativeName>
</protein>
<dbReference type="GO" id="GO:0031515">
    <property type="term" value="C:tRNA (m1A) methyltransferase complex"/>
    <property type="evidence" value="ECO:0007669"/>
    <property type="project" value="InterPro"/>
</dbReference>
<gene>
    <name evidence="8" type="primary">Trmt6</name>
    <name evidence="8" type="ORF">GWK47_045574</name>
</gene>
<reference evidence="8" key="1">
    <citation type="submission" date="2020-07" db="EMBL/GenBank/DDBJ databases">
        <title>The High-quality genome of the commercially important snow crab, Chionoecetes opilio.</title>
        <authorList>
            <person name="Jeong J.-H."/>
            <person name="Ryu S."/>
        </authorList>
    </citation>
    <scope>NUCLEOTIDE SEQUENCE</scope>
    <source>
        <strain evidence="8">MADBK_172401_WGS</strain>
        <tissue evidence="8">Digestive gland</tissue>
    </source>
</reference>
<evidence type="ECO:0000256" key="1">
    <source>
        <dbReference type="ARBA" id="ARBA00004123"/>
    </source>
</evidence>
<feature type="compositionally biased region" description="Basic residues" evidence="7">
    <location>
        <begin position="215"/>
        <end position="225"/>
    </location>
</feature>
<dbReference type="Pfam" id="PF04189">
    <property type="entry name" value="Gcd10p"/>
    <property type="match status" value="1"/>
</dbReference>
<evidence type="ECO:0000313" key="8">
    <source>
        <dbReference type="EMBL" id="KAG0721880.1"/>
    </source>
</evidence>
<dbReference type="OrthoDB" id="10254665at2759"/>
<proteinExistence type="inferred from homology"/>
<dbReference type="GO" id="GO:0005634">
    <property type="term" value="C:nucleus"/>
    <property type="evidence" value="ECO:0007669"/>
    <property type="project" value="UniProtKB-SubCell"/>
</dbReference>
<comment type="caution">
    <text evidence="8">The sequence shown here is derived from an EMBL/GenBank/DDBJ whole genome shotgun (WGS) entry which is preliminary data.</text>
</comment>
<evidence type="ECO:0000256" key="6">
    <source>
        <dbReference type="ARBA" id="ARBA00032319"/>
    </source>
</evidence>
<comment type="subcellular location">
    <subcellularLocation>
        <location evidence="1">Nucleus</location>
    </subcellularLocation>
</comment>
<organism evidence="8 9">
    <name type="scientific">Chionoecetes opilio</name>
    <name type="common">Atlantic snow crab</name>
    <name type="synonym">Cancer opilio</name>
    <dbReference type="NCBI Taxonomy" id="41210"/>
    <lineage>
        <taxon>Eukaryota</taxon>
        <taxon>Metazoa</taxon>
        <taxon>Ecdysozoa</taxon>
        <taxon>Arthropoda</taxon>
        <taxon>Crustacea</taxon>
        <taxon>Multicrustacea</taxon>
        <taxon>Malacostraca</taxon>
        <taxon>Eumalacostraca</taxon>
        <taxon>Eucarida</taxon>
        <taxon>Decapoda</taxon>
        <taxon>Pleocyemata</taxon>
        <taxon>Brachyura</taxon>
        <taxon>Eubrachyura</taxon>
        <taxon>Majoidea</taxon>
        <taxon>Majidae</taxon>
        <taxon>Chionoecetes</taxon>
    </lineage>
</organism>
<feature type="region of interest" description="Disordered" evidence="7">
    <location>
        <begin position="200"/>
        <end position="225"/>
    </location>
</feature>
<dbReference type="PANTHER" id="PTHR12945:SF0">
    <property type="entry name" value="TRNA (ADENINE(58)-N(1))-METHYLTRANSFERASE NON-CATALYTIC SUBUNIT TRM6"/>
    <property type="match status" value="1"/>
</dbReference>
<dbReference type="Proteomes" id="UP000770661">
    <property type="component" value="Unassembled WGS sequence"/>
</dbReference>
<evidence type="ECO:0000256" key="3">
    <source>
        <dbReference type="ARBA" id="ARBA00021704"/>
    </source>
</evidence>
<dbReference type="AlphaFoldDB" id="A0A8J4YIA2"/>
<comment type="similarity">
    <text evidence="2">Belongs to the TRM6/GCD10 family.</text>
</comment>
<evidence type="ECO:0000256" key="4">
    <source>
        <dbReference type="ARBA" id="ARBA00022694"/>
    </source>
</evidence>
<evidence type="ECO:0000256" key="7">
    <source>
        <dbReference type="SAM" id="MobiDB-lite"/>
    </source>
</evidence>
<dbReference type="PANTHER" id="PTHR12945">
    <property type="entry name" value="TRANSLATION INITIATION FACTOR EIF3-RELATED"/>
    <property type="match status" value="1"/>
</dbReference>
<evidence type="ECO:0000313" key="9">
    <source>
        <dbReference type="Proteomes" id="UP000770661"/>
    </source>
</evidence>
<evidence type="ECO:0000256" key="2">
    <source>
        <dbReference type="ARBA" id="ARBA00008320"/>
    </source>
</evidence>
<dbReference type="InterPro" id="IPR017423">
    <property type="entry name" value="TRM6"/>
</dbReference>
<dbReference type="EMBL" id="JACEEZ010010378">
    <property type="protein sequence ID" value="KAG0721880.1"/>
    <property type="molecule type" value="Genomic_DNA"/>
</dbReference>